<accession>A0A2U1MYG9</accession>
<dbReference type="Pfam" id="PF00385">
    <property type="entry name" value="Chromo"/>
    <property type="match status" value="1"/>
</dbReference>
<evidence type="ECO:0000313" key="2">
    <source>
        <dbReference type="EMBL" id="PWA66266.1"/>
    </source>
</evidence>
<keyword evidence="3" id="KW-1185">Reference proteome</keyword>
<organism evidence="2 3">
    <name type="scientific">Artemisia annua</name>
    <name type="common">Sweet wormwood</name>
    <dbReference type="NCBI Taxonomy" id="35608"/>
    <lineage>
        <taxon>Eukaryota</taxon>
        <taxon>Viridiplantae</taxon>
        <taxon>Streptophyta</taxon>
        <taxon>Embryophyta</taxon>
        <taxon>Tracheophyta</taxon>
        <taxon>Spermatophyta</taxon>
        <taxon>Magnoliopsida</taxon>
        <taxon>eudicotyledons</taxon>
        <taxon>Gunneridae</taxon>
        <taxon>Pentapetalae</taxon>
        <taxon>asterids</taxon>
        <taxon>campanulids</taxon>
        <taxon>Asterales</taxon>
        <taxon>Asteraceae</taxon>
        <taxon>Asteroideae</taxon>
        <taxon>Anthemideae</taxon>
        <taxon>Artemisiinae</taxon>
        <taxon>Artemisia</taxon>
    </lineage>
</organism>
<evidence type="ECO:0000313" key="3">
    <source>
        <dbReference type="Proteomes" id="UP000245207"/>
    </source>
</evidence>
<proteinExistence type="predicted"/>
<comment type="caution">
    <text evidence="2">The sequence shown here is derived from an EMBL/GenBank/DDBJ whole genome shotgun (WGS) entry which is preliminary data.</text>
</comment>
<sequence>MECYLLSTASKARCGGELSEHASSERRTLPPIAVLDRKMVKKNNTVAVYGLIQWANGDKDDATWESLEDLVKRFPMFDVSS</sequence>
<reference evidence="2 3" key="1">
    <citation type="journal article" date="2018" name="Mol. Plant">
        <title>The genome of Artemisia annua provides insight into the evolution of Asteraceae family and artemisinin biosynthesis.</title>
        <authorList>
            <person name="Shen Q."/>
            <person name="Zhang L."/>
            <person name="Liao Z."/>
            <person name="Wang S."/>
            <person name="Yan T."/>
            <person name="Shi P."/>
            <person name="Liu M."/>
            <person name="Fu X."/>
            <person name="Pan Q."/>
            <person name="Wang Y."/>
            <person name="Lv Z."/>
            <person name="Lu X."/>
            <person name="Zhang F."/>
            <person name="Jiang W."/>
            <person name="Ma Y."/>
            <person name="Chen M."/>
            <person name="Hao X."/>
            <person name="Li L."/>
            <person name="Tang Y."/>
            <person name="Lv G."/>
            <person name="Zhou Y."/>
            <person name="Sun X."/>
            <person name="Brodelius P.E."/>
            <person name="Rose J.K.C."/>
            <person name="Tang K."/>
        </authorList>
    </citation>
    <scope>NUCLEOTIDE SEQUENCE [LARGE SCALE GENOMIC DNA]</scope>
    <source>
        <strain evidence="3">cv. Huhao1</strain>
        <tissue evidence="2">Leaf</tissue>
    </source>
</reference>
<dbReference type="Gene3D" id="2.40.50.40">
    <property type="match status" value="1"/>
</dbReference>
<evidence type="ECO:0000259" key="1">
    <source>
        <dbReference type="Pfam" id="PF00385"/>
    </source>
</evidence>
<protein>
    <recommendedName>
        <fullName evidence="1">Chromo domain-containing protein</fullName>
    </recommendedName>
</protein>
<gene>
    <name evidence="2" type="ORF">CTI12_AA245140</name>
</gene>
<dbReference type="Proteomes" id="UP000245207">
    <property type="component" value="Unassembled WGS sequence"/>
</dbReference>
<name>A0A2U1MYG9_ARTAN</name>
<dbReference type="EMBL" id="PKPP01004064">
    <property type="protein sequence ID" value="PWA66266.1"/>
    <property type="molecule type" value="Genomic_DNA"/>
</dbReference>
<dbReference type="OrthoDB" id="5554229at2759"/>
<feature type="domain" description="Chromo" evidence="1">
    <location>
        <begin position="34"/>
        <end position="75"/>
    </location>
</feature>
<dbReference type="InterPro" id="IPR016197">
    <property type="entry name" value="Chromo-like_dom_sf"/>
</dbReference>
<dbReference type="InterPro" id="IPR023780">
    <property type="entry name" value="Chromo_domain"/>
</dbReference>
<dbReference type="SUPFAM" id="SSF54160">
    <property type="entry name" value="Chromo domain-like"/>
    <property type="match status" value="1"/>
</dbReference>
<dbReference type="AlphaFoldDB" id="A0A2U1MYG9"/>